<dbReference type="PANTHER" id="PTHR48082:SF2">
    <property type="entry name" value="ATP SYNTHASE SUBUNIT ALPHA, MITOCHONDRIAL"/>
    <property type="match status" value="1"/>
</dbReference>
<proteinExistence type="predicted"/>
<dbReference type="InterPro" id="IPR005294">
    <property type="entry name" value="ATP_synth_F1_asu"/>
</dbReference>
<reference evidence="2" key="1">
    <citation type="submission" date="2023-08" db="EMBL/GenBank/DDBJ databases">
        <authorList>
            <person name="Chen Y."/>
            <person name="Shah S."/>
            <person name="Dougan E. K."/>
            <person name="Thang M."/>
            <person name="Chan C."/>
        </authorList>
    </citation>
    <scope>NUCLEOTIDE SEQUENCE</scope>
</reference>
<feature type="compositionally biased region" description="Basic and acidic residues" evidence="1">
    <location>
        <begin position="11"/>
        <end position="21"/>
    </location>
</feature>
<evidence type="ECO:0000313" key="2">
    <source>
        <dbReference type="EMBL" id="CAJ1389848.1"/>
    </source>
</evidence>
<dbReference type="GO" id="GO:0005524">
    <property type="term" value="F:ATP binding"/>
    <property type="evidence" value="ECO:0007669"/>
    <property type="project" value="TreeGrafter"/>
</dbReference>
<dbReference type="AlphaFoldDB" id="A0AA36ILY9"/>
<evidence type="ECO:0000313" key="3">
    <source>
        <dbReference type="Proteomes" id="UP001178507"/>
    </source>
</evidence>
<organism evidence="2 3">
    <name type="scientific">Effrenium voratum</name>
    <dbReference type="NCBI Taxonomy" id="2562239"/>
    <lineage>
        <taxon>Eukaryota</taxon>
        <taxon>Sar</taxon>
        <taxon>Alveolata</taxon>
        <taxon>Dinophyceae</taxon>
        <taxon>Suessiales</taxon>
        <taxon>Symbiodiniaceae</taxon>
        <taxon>Effrenium</taxon>
    </lineage>
</organism>
<evidence type="ECO:0000256" key="1">
    <source>
        <dbReference type="SAM" id="MobiDB-lite"/>
    </source>
</evidence>
<name>A0AA36ILY9_9DINO</name>
<dbReference type="GO" id="GO:0043531">
    <property type="term" value="F:ADP binding"/>
    <property type="evidence" value="ECO:0007669"/>
    <property type="project" value="TreeGrafter"/>
</dbReference>
<accession>A0AA36ILY9</accession>
<keyword evidence="3" id="KW-1185">Reference proteome</keyword>
<comment type="caution">
    <text evidence="2">The sequence shown here is derived from an EMBL/GenBank/DDBJ whole genome shotgun (WGS) entry which is preliminary data.</text>
</comment>
<dbReference type="Proteomes" id="UP001178507">
    <property type="component" value="Unassembled WGS sequence"/>
</dbReference>
<dbReference type="EMBL" id="CAUJNA010001947">
    <property type="protein sequence ID" value="CAJ1389848.1"/>
    <property type="molecule type" value="Genomic_DNA"/>
</dbReference>
<gene>
    <name evidence="2" type="ORF">EVOR1521_LOCUS15388</name>
</gene>
<protein>
    <submittedName>
        <fullName evidence="2">Uncharacterized protein</fullName>
    </submittedName>
</protein>
<dbReference type="PANTHER" id="PTHR48082">
    <property type="entry name" value="ATP SYNTHASE SUBUNIT ALPHA, MITOCHONDRIAL"/>
    <property type="match status" value="1"/>
</dbReference>
<dbReference type="GO" id="GO:0046933">
    <property type="term" value="F:proton-transporting ATP synthase activity, rotational mechanism"/>
    <property type="evidence" value="ECO:0007669"/>
    <property type="project" value="InterPro"/>
</dbReference>
<dbReference type="GO" id="GO:0045259">
    <property type="term" value="C:proton-transporting ATP synthase complex"/>
    <property type="evidence" value="ECO:0007669"/>
    <property type="project" value="InterPro"/>
</dbReference>
<dbReference type="Gene3D" id="3.40.50.12240">
    <property type="match status" value="1"/>
</dbReference>
<sequence length="229" mass="25022">MCPHPGISKSEPGRAHQDPERANPQLQGVAIDILNEKETESVGVVVSGDDRAILEGDSVKCTGTIVEVPIGEELPGRVVDALATKTRRRVELKASIVPQSVHEWITALKAVDRCQDSQCHRHHLESEGCAVAEYRDNVLQQGHYSPSRPWHIAGDVSAYIPTNVAHLLVLHRLVTPLAEDQDLEGICHSMKSMSMGRQLQVSHTRRSGLTTVGISVLNTGKGDHAFCRN</sequence>
<feature type="region of interest" description="Disordered" evidence="1">
    <location>
        <begin position="1"/>
        <end position="23"/>
    </location>
</feature>